<accession>A0A4Y7IL65</accession>
<name>A0A4Y7IL65_PAPSO</name>
<reference evidence="2 3" key="1">
    <citation type="journal article" date="2018" name="Science">
        <title>The opium poppy genome and morphinan production.</title>
        <authorList>
            <person name="Guo L."/>
            <person name="Winzer T."/>
            <person name="Yang X."/>
            <person name="Li Y."/>
            <person name="Ning Z."/>
            <person name="He Z."/>
            <person name="Teodor R."/>
            <person name="Lu Y."/>
            <person name="Bowser T.A."/>
            <person name="Graham I.A."/>
            <person name="Ye K."/>
        </authorList>
    </citation>
    <scope>NUCLEOTIDE SEQUENCE [LARGE SCALE GENOMIC DNA]</scope>
    <source>
        <strain evidence="3">cv. HN1</strain>
        <tissue evidence="2">Leaves</tissue>
    </source>
</reference>
<feature type="signal peptide" evidence="1">
    <location>
        <begin position="1"/>
        <end position="29"/>
    </location>
</feature>
<dbReference type="EMBL" id="CM010716">
    <property type="protein sequence ID" value="RZC49633.1"/>
    <property type="molecule type" value="Genomic_DNA"/>
</dbReference>
<evidence type="ECO:0000256" key="1">
    <source>
        <dbReference type="SAM" id="SignalP"/>
    </source>
</evidence>
<protein>
    <submittedName>
        <fullName evidence="2">Uncharacterized protein</fullName>
    </submittedName>
</protein>
<evidence type="ECO:0000313" key="2">
    <source>
        <dbReference type="EMBL" id="RZC49633.1"/>
    </source>
</evidence>
<keyword evidence="3" id="KW-1185">Reference proteome</keyword>
<sequence length="194" mass="20943">MMSSSMSSQIGLFLFAILASSLFSEITYAQVNPYNCWMGGTTKVFTPYFHPVPGDGTEAKCISVLQECEDLCQAQGRTKVWDICSYIESTQNYACTACCGDASFRPPPLPPSRRDPRDECQLNEISLSTQVRSCPAPACANCPGRCASIGATITYRRCNLNTGFCSCCCSTFNSGLPSSTRIRSLGSSLVDAAQ</sequence>
<dbReference type="OrthoDB" id="1884712at2759"/>
<dbReference type="Proteomes" id="UP000316621">
    <property type="component" value="Chromosome 2"/>
</dbReference>
<dbReference type="AlphaFoldDB" id="A0A4Y7IL65"/>
<proteinExistence type="predicted"/>
<organism evidence="2 3">
    <name type="scientific">Papaver somniferum</name>
    <name type="common">Opium poppy</name>
    <dbReference type="NCBI Taxonomy" id="3469"/>
    <lineage>
        <taxon>Eukaryota</taxon>
        <taxon>Viridiplantae</taxon>
        <taxon>Streptophyta</taxon>
        <taxon>Embryophyta</taxon>
        <taxon>Tracheophyta</taxon>
        <taxon>Spermatophyta</taxon>
        <taxon>Magnoliopsida</taxon>
        <taxon>Ranunculales</taxon>
        <taxon>Papaveraceae</taxon>
        <taxon>Papaveroideae</taxon>
        <taxon>Papaver</taxon>
    </lineage>
</organism>
<keyword evidence="1" id="KW-0732">Signal</keyword>
<feature type="chain" id="PRO_5021382310" evidence="1">
    <location>
        <begin position="30"/>
        <end position="194"/>
    </location>
</feature>
<dbReference type="Gramene" id="RZC49633">
    <property type="protein sequence ID" value="RZC49633"/>
    <property type="gene ID" value="C5167_018061"/>
</dbReference>
<evidence type="ECO:0000313" key="3">
    <source>
        <dbReference type="Proteomes" id="UP000316621"/>
    </source>
</evidence>
<gene>
    <name evidence="2" type="ORF">C5167_018061</name>
</gene>